<evidence type="ECO:0000313" key="2">
    <source>
        <dbReference type="EMBL" id="KAK2602676.1"/>
    </source>
</evidence>
<evidence type="ECO:0000313" key="3">
    <source>
        <dbReference type="Proteomes" id="UP001265746"/>
    </source>
</evidence>
<protein>
    <submittedName>
        <fullName evidence="2">Uncharacterized protein</fullName>
    </submittedName>
</protein>
<feature type="region of interest" description="Disordered" evidence="1">
    <location>
        <begin position="849"/>
        <end position="895"/>
    </location>
</feature>
<reference evidence="2" key="1">
    <citation type="submission" date="2023-06" db="EMBL/GenBank/DDBJ databases">
        <authorList>
            <person name="Noh H."/>
        </authorList>
    </citation>
    <scope>NUCLEOTIDE SEQUENCE</scope>
    <source>
        <strain evidence="2">DUCC20226</strain>
    </source>
</reference>
<gene>
    <name evidence="2" type="ORF">N8I77_009189</name>
</gene>
<organism evidence="2 3">
    <name type="scientific">Phomopsis amygdali</name>
    <name type="common">Fusicoccum amygdali</name>
    <dbReference type="NCBI Taxonomy" id="1214568"/>
    <lineage>
        <taxon>Eukaryota</taxon>
        <taxon>Fungi</taxon>
        <taxon>Dikarya</taxon>
        <taxon>Ascomycota</taxon>
        <taxon>Pezizomycotina</taxon>
        <taxon>Sordariomycetes</taxon>
        <taxon>Sordariomycetidae</taxon>
        <taxon>Diaporthales</taxon>
        <taxon>Diaporthaceae</taxon>
        <taxon>Diaporthe</taxon>
    </lineage>
</organism>
<comment type="caution">
    <text evidence="2">The sequence shown here is derived from an EMBL/GenBank/DDBJ whole genome shotgun (WGS) entry which is preliminary data.</text>
</comment>
<feature type="region of interest" description="Disordered" evidence="1">
    <location>
        <begin position="1"/>
        <end position="22"/>
    </location>
</feature>
<dbReference type="Proteomes" id="UP001265746">
    <property type="component" value="Unassembled WGS sequence"/>
</dbReference>
<sequence>MENSQLQGGGSSSGDDAMQDPEVLDLVDNLARLRHISDRRLTVPEQSQIESKIIDQKEARKRASQDDIMAEGNAQFDEEAMQEAVRATKRRRLVSEEFDLSGAHKMYFYGPEEQPTDDNNNLDDFALDTEILGLTKDFNGTHSSEPFDLSCVPDTSTGDVFPKYKPGFDLLESTCSSVWFAVEVAKHLRPKDIVCLYSISKTFHQLLNDHWQSSIFAWAEYMAPSSFRIFHWKFFGRYARLDPAGTTWAAPGLFADAFPRPPWVRPQPASASDNKVRSVPGLRYLAMVVEREIRVRDILAKLARSGHRLPKTCHESVKKIWMLMDLPTNTMRRSFIHNTQLWTGQDIYNAQMFIIKLQLRFNEPGFGPDSPILAETLLGSPHGLTPLWQMLRGKKYTDLLEAMQMRVRYLVDADEIDRHARDWQKHYGVPRWQLGIGHLEGWGRGSIHLSRPDELVVEEAVRRGINLKDHLPFMMLWGHVNWQKRINLVPTEEELYMSDDELRPLSVEEKGPNGMFGKCGNVPFENSNWLPKHALQARWDTLTEDEKLALSKDLEHDKTLMGSHEEDDEGFWNLDKNEMMRLNHRKKKRAVSALNNLDSEADDESDDDQKKQHPDSCVCEGCAGQLGHNADGYDTDEHHDTCMCQDCLDQADFEAEEADYEGLQAQNEDDGAEDDAEESDSEAEEAQAAAPPNRASLGLPTSEPMPEEALSNEGLRNAWDVLVPADQQMVNMSIARQREEQAGLQPPAPVRQFPNITDPVSLALLQKLDGIQLDMPGESSQPTGEPNSARIPDAADDVKMGEQGENDNDAASDSSMDDERLKALADEEYSDDELEFDMDNYQAFLAKAQDDGGFHDGGTSPGGVEDDDGFGMAHEADLKSPGAAIEMTLPDIINY</sequence>
<evidence type="ECO:0000256" key="1">
    <source>
        <dbReference type="SAM" id="MobiDB-lite"/>
    </source>
</evidence>
<dbReference type="EMBL" id="JAUJFL010000005">
    <property type="protein sequence ID" value="KAK2602676.1"/>
    <property type="molecule type" value="Genomic_DNA"/>
</dbReference>
<feature type="region of interest" description="Disordered" evidence="1">
    <location>
        <begin position="773"/>
        <end position="832"/>
    </location>
</feature>
<accession>A0AAD9W0P4</accession>
<feature type="region of interest" description="Disordered" evidence="1">
    <location>
        <begin position="665"/>
        <end position="710"/>
    </location>
</feature>
<keyword evidence="3" id="KW-1185">Reference proteome</keyword>
<feature type="compositionally biased region" description="Acidic residues" evidence="1">
    <location>
        <begin position="667"/>
        <end position="685"/>
    </location>
</feature>
<dbReference type="AlphaFoldDB" id="A0AAD9W0P4"/>
<name>A0AAD9W0P4_PHOAM</name>
<proteinExistence type="predicted"/>